<evidence type="ECO:0000313" key="6">
    <source>
        <dbReference type="EMBL" id="UTX43944.1"/>
    </source>
</evidence>
<accession>A0A9Q9F8R1</accession>
<dbReference type="GO" id="GO:0016787">
    <property type="term" value="F:hydrolase activity"/>
    <property type="evidence" value="ECO:0007669"/>
    <property type="project" value="UniProtKB-KW"/>
</dbReference>
<reference evidence="6" key="1">
    <citation type="submission" date="2021-05" db="EMBL/GenBank/DDBJ databases">
        <title>Encephalitozoon hellem ATCC 50604 Complete Genome.</title>
        <authorList>
            <person name="Mascarenhas dos Santos A.C."/>
            <person name="Julian A.T."/>
            <person name="Pombert J.-F."/>
        </authorList>
    </citation>
    <scope>NUCLEOTIDE SEQUENCE</scope>
    <source>
        <strain evidence="6">ATCC 50604</strain>
    </source>
</reference>
<dbReference type="PANTHER" id="PTHR12814">
    <property type="entry name" value="RNA-BINDING PROTEIN NOB1"/>
    <property type="match status" value="1"/>
</dbReference>
<keyword evidence="9" id="KW-1185">Reference proteome</keyword>
<dbReference type="OrthoDB" id="446759at2759"/>
<dbReference type="GO" id="GO:0030490">
    <property type="term" value="P:maturation of SSU-rRNA"/>
    <property type="evidence" value="ECO:0007669"/>
    <property type="project" value="TreeGrafter"/>
</dbReference>
<dbReference type="PANTHER" id="PTHR12814:SF2">
    <property type="entry name" value="RNA-BINDING PROTEIN NOB1"/>
    <property type="match status" value="1"/>
</dbReference>
<dbReference type="GO" id="GO:0030688">
    <property type="term" value="C:preribosome, small subunit precursor"/>
    <property type="evidence" value="ECO:0007669"/>
    <property type="project" value="TreeGrafter"/>
</dbReference>
<keyword evidence="3" id="KW-0378">Hydrolase</keyword>
<proteinExistence type="predicted"/>
<dbReference type="Proteomes" id="UP001217963">
    <property type="component" value="Chromosome IX"/>
</dbReference>
<dbReference type="Pfam" id="PF17146">
    <property type="entry name" value="PIN_6"/>
    <property type="match status" value="1"/>
</dbReference>
<keyword evidence="2" id="KW-0479">Metal-binding</keyword>
<dbReference type="GO" id="GO:0004521">
    <property type="term" value="F:RNA endonuclease activity"/>
    <property type="evidence" value="ECO:0007669"/>
    <property type="project" value="TreeGrafter"/>
</dbReference>
<dbReference type="InterPro" id="IPR014881">
    <property type="entry name" value="NOB1_Zn-bd"/>
</dbReference>
<dbReference type="Pfam" id="PF08772">
    <property type="entry name" value="Zn_ribbon_NOB1"/>
    <property type="match status" value="1"/>
</dbReference>
<dbReference type="EMBL" id="CP075155">
    <property type="protein sequence ID" value="UTX43944.1"/>
    <property type="molecule type" value="Genomic_DNA"/>
</dbReference>
<evidence type="ECO:0000256" key="2">
    <source>
        <dbReference type="ARBA" id="ARBA00022723"/>
    </source>
</evidence>
<protein>
    <submittedName>
        <fullName evidence="6">RNA-binding protein NOB1</fullName>
    </submittedName>
</protein>
<sequence>MIAVIDTGYLIERQLPAEGQIKGYVTDSVVNELKTVGSREYLEFFSFMIEVRNPSEEYVARVKNDLRREVNSLSDTDIDVVALTLELKDEISEMWVGPNNPEQEEVVCLTNDNGIKNALSRYSSYEGPGFSTRKYKTRCYGCFSVFSENLDFCKKCGLRTLTRITVADTENGEVMFFKKGYQYKKPKTLKNARGVELRSAGQREYIQHQKMMKSKMNRSHKEIGF</sequence>
<dbReference type="AlphaFoldDB" id="A0A9Q9F8R1"/>
<reference evidence="7 9" key="2">
    <citation type="submission" date="2023-02" db="EMBL/GenBank/DDBJ databases">
        <title>Encephalitozoon hellem ATCC 50451 complete genome.</title>
        <authorList>
            <person name="Mascarenhas dos Santos A.C."/>
            <person name="Julian A.T."/>
            <person name="Pombert J.-F."/>
        </authorList>
    </citation>
    <scope>NUCLEOTIDE SEQUENCE [LARGE SCALE GENOMIC DNA]</scope>
    <source>
        <strain evidence="7 9">ATCC 50451</strain>
    </source>
</reference>
<evidence type="ECO:0000313" key="9">
    <source>
        <dbReference type="Proteomes" id="UP001217963"/>
    </source>
</evidence>
<feature type="domain" description="Ribonuclease PIN" evidence="5">
    <location>
        <begin position="4"/>
        <end position="87"/>
    </location>
</feature>
<feature type="domain" description="Nin one binding (NOB1) Zn-ribbon-like" evidence="4">
    <location>
        <begin position="132"/>
        <end position="184"/>
    </location>
</feature>
<evidence type="ECO:0000259" key="5">
    <source>
        <dbReference type="Pfam" id="PF17146"/>
    </source>
</evidence>
<gene>
    <name evidence="6" type="ORF">GPU96_09g17240</name>
    <name evidence="7" type="ORF">PFJ87_09g00550</name>
</gene>
<evidence type="ECO:0000256" key="1">
    <source>
        <dbReference type="ARBA" id="ARBA00022722"/>
    </source>
</evidence>
<dbReference type="Gene3D" id="3.40.50.1010">
    <property type="entry name" value="5'-nuclease"/>
    <property type="match status" value="1"/>
</dbReference>
<organism evidence="6 8">
    <name type="scientific">Encephalitozoon hellem</name>
    <name type="common">Microsporidian parasite</name>
    <dbReference type="NCBI Taxonomy" id="27973"/>
    <lineage>
        <taxon>Eukaryota</taxon>
        <taxon>Fungi</taxon>
        <taxon>Fungi incertae sedis</taxon>
        <taxon>Microsporidia</taxon>
        <taxon>Unikaryonidae</taxon>
        <taxon>Encephalitozoon</taxon>
    </lineage>
</organism>
<dbReference type="InterPro" id="IPR033411">
    <property type="entry name" value="Ribonuclease_PIN"/>
</dbReference>
<evidence type="ECO:0000256" key="3">
    <source>
        <dbReference type="ARBA" id="ARBA00022801"/>
    </source>
</evidence>
<name>A0A9Q9F8R1_ENCHE</name>
<dbReference type="EMBL" id="CP119070">
    <property type="protein sequence ID" value="WEL39428.1"/>
    <property type="molecule type" value="Genomic_DNA"/>
</dbReference>
<evidence type="ECO:0000313" key="8">
    <source>
        <dbReference type="Proteomes" id="UP001059546"/>
    </source>
</evidence>
<dbReference type="InterPro" id="IPR039907">
    <property type="entry name" value="NOB1"/>
</dbReference>
<dbReference type="SUPFAM" id="SSF144206">
    <property type="entry name" value="NOB1 zinc finger-like"/>
    <property type="match status" value="1"/>
</dbReference>
<evidence type="ECO:0000313" key="7">
    <source>
        <dbReference type="EMBL" id="WEL39428.1"/>
    </source>
</evidence>
<evidence type="ECO:0000259" key="4">
    <source>
        <dbReference type="Pfam" id="PF08772"/>
    </source>
</evidence>
<dbReference type="GO" id="GO:0046872">
    <property type="term" value="F:metal ion binding"/>
    <property type="evidence" value="ECO:0007669"/>
    <property type="project" value="UniProtKB-KW"/>
</dbReference>
<dbReference type="Gene3D" id="6.20.210.10">
    <property type="entry name" value="Nin one binding (NOB1), Zn-ribbon-like"/>
    <property type="match status" value="1"/>
</dbReference>
<dbReference type="InterPro" id="IPR036283">
    <property type="entry name" value="NOB1_Zf-like_sf"/>
</dbReference>
<keyword evidence="1" id="KW-0540">Nuclease</keyword>
<dbReference type="Proteomes" id="UP001059546">
    <property type="component" value="Chromosome IX"/>
</dbReference>